<organism evidence="2">
    <name type="scientific">uncultured Thermomicrobiales bacterium</name>
    <dbReference type="NCBI Taxonomy" id="1645740"/>
    <lineage>
        <taxon>Bacteria</taxon>
        <taxon>Pseudomonadati</taxon>
        <taxon>Thermomicrobiota</taxon>
        <taxon>Thermomicrobia</taxon>
        <taxon>Thermomicrobiales</taxon>
        <taxon>environmental samples</taxon>
    </lineage>
</organism>
<dbReference type="EMBL" id="CADCWL010000197">
    <property type="protein sequence ID" value="CAA9577135.1"/>
    <property type="molecule type" value="Genomic_DNA"/>
</dbReference>
<protein>
    <submittedName>
        <fullName evidence="2">Uncharacterized protein</fullName>
    </submittedName>
</protein>
<proteinExistence type="predicted"/>
<feature type="region of interest" description="Disordered" evidence="1">
    <location>
        <begin position="219"/>
        <end position="252"/>
    </location>
</feature>
<evidence type="ECO:0000313" key="2">
    <source>
        <dbReference type="EMBL" id="CAA9577135.1"/>
    </source>
</evidence>
<feature type="region of interest" description="Disordered" evidence="1">
    <location>
        <begin position="118"/>
        <end position="162"/>
    </location>
</feature>
<accession>A0A6J4VH28</accession>
<feature type="compositionally biased region" description="Basic and acidic residues" evidence="1">
    <location>
        <begin position="149"/>
        <end position="158"/>
    </location>
</feature>
<reference evidence="2" key="1">
    <citation type="submission" date="2020-02" db="EMBL/GenBank/DDBJ databases">
        <authorList>
            <person name="Meier V. D."/>
        </authorList>
    </citation>
    <scope>NUCLEOTIDE SEQUENCE</scope>
    <source>
        <strain evidence="2">AVDCRST_MAG19</strain>
    </source>
</reference>
<dbReference type="AlphaFoldDB" id="A0A6J4VH28"/>
<feature type="compositionally biased region" description="Low complexity" evidence="1">
    <location>
        <begin position="232"/>
        <end position="244"/>
    </location>
</feature>
<feature type="compositionally biased region" description="Basic and acidic residues" evidence="1">
    <location>
        <begin position="127"/>
        <end position="140"/>
    </location>
</feature>
<gene>
    <name evidence="2" type="ORF">AVDCRST_MAG19-3525</name>
</gene>
<feature type="region of interest" description="Disordered" evidence="1">
    <location>
        <begin position="1"/>
        <end position="77"/>
    </location>
</feature>
<sequence>MLQSNANPRSRIGGTRDGLASRGVAPTVLSGAALGHDRVRDGTGWGQRAHGHGCPRPPNKGSVRLPNGTPTVPRHTLNPVSRFLARAPHTIFHHNPSCTESPALPWNGDRRQRTLRVSDQVLPTPSHQREQHSPGREPPRPTRSSDGNRGLDDSRVRECPPSTIRTARLRSVARLPPAAYRPGRLPGVLPVETVGKLVLGRDSRLDAFSGSPVRTWLPSGAGCPTTGPPAVRPARSSRTRASAPQLPNARGG</sequence>
<name>A0A6J4VH28_9BACT</name>
<evidence type="ECO:0000256" key="1">
    <source>
        <dbReference type="SAM" id="MobiDB-lite"/>
    </source>
</evidence>